<dbReference type="OrthoDB" id="4485313at2"/>
<reference evidence="1 2" key="1">
    <citation type="submission" date="2018-10" db="EMBL/GenBank/DDBJ databases">
        <title>Sequencing the genomes of 1000 actinobacteria strains.</title>
        <authorList>
            <person name="Klenk H.-P."/>
        </authorList>
    </citation>
    <scope>NUCLEOTIDE SEQUENCE [LARGE SCALE GENOMIC DNA]</scope>
    <source>
        <strain evidence="1 2">DSM 43911</strain>
    </source>
</reference>
<dbReference type="EMBL" id="RBXR01000001">
    <property type="protein sequence ID" value="RKT69313.1"/>
    <property type="molecule type" value="Genomic_DNA"/>
</dbReference>
<proteinExistence type="predicted"/>
<sequence length="162" mass="17947">MASGEPLAVLEEEVRVEHGTFSLIDPDADYWRSEPHFTGNPIVTTDPHRIWFYSAGNDHYATVRVELWEARPPEITDADACESHTVSFTAARLCLATTVGGPVVHAPADTAEAEPRTHYLEVPTPGQFILEVTVHGRDAAADLEEATWARGVESWLIRMWPA</sequence>
<accession>A0A495X9M7</accession>
<evidence type="ECO:0000313" key="2">
    <source>
        <dbReference type="Proteomes" id="UP000272729"/>
    </source>
</evidence>
<evidence type="ECO:0000313" key="1">
    <source>
        <dbReference type="EMBL" id="RKT69313.1"/>
    </source>
</evidence>
<dbReference type="Proteomes" id="UP000272729">
    <property type="component" value="Unassembled WGS sequence"/>
</dbReference>
<comment type="caution">
    <text evidence="1">The sequence shown here is derived from an EMBL/GenBank/DDBJ whole genome shotgun (WGS) entry which is preliminary data.</text>
</comment>
<dbReference type="AlphaFoldDB" id="A0A495X9M7"/>
<gene>
    <name evidence="1" type="ORF">DFJ66_2522</name>
</gene>
<keyword evidence="2" id="KW-1185">Reference proteome</keyword>
<dbReference type="RefSeq" id="WP_121220964.1">
    <property type="nucleotide sequence ID" value="NZ_JBIUBA010000002.1"/>
</dbReference>
<organism evidence="1 2">
    <name type="scientific">Saccharothrix variisporea</name>
    <dbReference type="NCBI Taxonomy" id="543527"/>
    <lineage>
        <taxon>Bacteria</taxon>
        <taxon>Bacillati</taxon>
        <taxon>Actinomycetota</taxon>
        <taxon>Actinomycetes</taxon>
        <taxon>Pseudonocardiales</taxon>
        <taxon>Pseudonocardiaceae</taxon>
        <taxon>Saccharothrix</taxon>
    </lineage>
</organism>
<protein>
    <submittedName>
        <fullName evidence="1">Uncharacterized protein</fullName>
    </submittedName>
</protein>
<name>A0A495X9M7_9PSEU</name>